<dbReference type="GO" id="GO:0004792">
    <property type="term" value="F:thiosulfate-cyanide sulfurtransferase activity"/>
    <property type="evidence" value="ECO:0007669"/>
    <property type="project" value="TreeGrafter"/>
</dbReference>
<feature type="transmembrane region" description="Helical" evidence="1">
    <location>
        <begin position="32"/>
        <end position="50"/>
    </location>
</feature>
<dbReference type="Pfam" id="PF00899">
    <property type="entry name" value="ThiF"/>
    <property type="match status" value="1"/>
</dbReference>
<dbReference type="GO" id="GO:0008641">
    <property type="term" value="F:ubiquitin-like modifier activating enzyme activity"/>
    <property type="evidence" value="ECO:0007669"/>
    <property type="project" value="InterPro"/>
</dbReference>
<dbReference type="InterPro" id="IPR045886">
    <property type="entry name" value="ThiF/MoeB/HesA"/>
</dbReference>
<dbReference type="AlphaFoldDB" id="A0A1Z1MGX2"/>
<protein>
    <submittedName>
        <fullName evidence="3">Molybdopterin biosynthesis protein</fullName>
    </submittedName>
</protein>
<feature type="domain" description="THIF-type NAD/FAD binding fold" evidence="2">
    <location>
        <begin position="10"/>
        <end position="232"/>
    </location>
</feature>
<keyword evidence="1" id="KW-0812">Transmembrane</keyword>
<keyword evidence="1" id="KW-0472">Membrane</keyword>
<dbReference type="GO" id="GO:0016779">
    <property type="term" value="F:nucleotidyltransferase activity"/>
    <property type="evidence" value="ECO:0007669"/>
    <property type="project" value="TreeGrafter"/>
</dbReference>
<organism evidence="3">
    <name type="scientific">Melanothamnus harveyi</name>
    <name type="common">Filamentous red alga</name>
    <name type="synonym">Neosiphonia harveyi</name>
    <dbReference type="NCBI Taxonomy" id="397005"/>
    <lineage>
        <taxon>Eukaryota</taxon>
        <taxon>Rhodophyta</taxon>
        <taxon>Florideophyceae</taxon>
        <taxon>Rhodymeniophycidae</taxon>
        <taxon>Ceramiales</taxon>
        <taxon>Rhodomelaceae</taxon>
        <taxon>Polysiphonioideae</taxon>
        <taxon>Melanothamnus</taxon>
    </lineage>
</organism>
<dbReference type="SUPFAM" id="SSF69572">
    <property type="entry name" value="Activating enzymes of the ubiquitin-like proteins"/>
    <property type="match status" value="1"/>
</dbReference>
<dbReference type="GO" id="GO:0005737">
    <property type="term" value="C:cytoplasm"/>
    <property type="evidence" value="ECO:0007669"/>
    <property type="project" value="TreeGrafter"/>
</dbReference>
<keyword evidence="3" id="KW-0934">Plastid</keyword>
<dbReference type="InterPro" id="IPR000594">
    <property type="entry name" value="ThiF_NAD_FAD-bd"/>
</dbReference>
<reference evidence="3" key="1">
    <citation type="journal article" date="2017" name="J. Phycol.">
        <title>Analysis of chloroplast genomes and a supermatrix inform reclassification of the Rhodomelaceae (Rhodophyta).</title>
        <authorList>
            <person name="Diaz-Tapia P."/>
            <person name="Maggs C.A."/>
            <person name="West J.A."/>
            <person name="Verbruggen H."/>
        </authorList>
    </citation>
    <scope>NUCLEOTIDE SEQUENCE</scope>
    <source>
        <strain evidence="3">PD890</strain>
    </source>
</reference>
<evidence type="ECO:0000313" key="3">
    <source>
        <dbReference type="EMBL" id="ARW65320.1"/>
    </source>
</evidence>
<name>A0A1Z1MGX2_MELHR</name>
<keyword evidence="3" id="KW-0150">Chloroplast</keyword>
<keyword evidence="1" id="KW-1133">Transmembrane helix</keyword>
<dbReference type="EMBL" id="MF101437">
    <property type="protein sequence ID" value="ARW65320.1"/>
    <property type="molecule type" value="Genomic_DNA"/>
</dbReference>
<dbReference type="PANTHER" id="PTHR10953:SF102">
    <property type="entry name" value="ADENYLYLTRANSFERASE AND SULFURTRANSFERASE MOCS3"/>
    <property type="match status" value="1"/>
</dbReference>
<evidence type="ECO:0000256" key="1">
    <source>
        <dbReference type="SAM" id="Phobius"/>
    </source>
</evidence>
<dbReference type="InterPro" id="IPR035985">
    <property type="entry name" value="Ubiquitin-activating_enz"/>
</dbReference>
<dbReference type="RefSeq" id="YP_009396281.1">
    <property type="nucleotide sequence ID" value="NC_035281.1"/>
</dbReference>
<dbReference type="Gene3D" id="3.40.50.720">
    <property type="entry name" value="NAD(P)-binding Rossmann-like Domain"/>
    <property type="match status" value="1"/>
</dbReference>
<evidence type="ECO:0000259" key="2">
    <source>
        <dbReference type="Pfam" id="PF00899"/>
    </source>
</evidence>
<proteinExistence type="predicted"/>
<dbReference type="PANTHER" id="PTHR10953">
    <property type="entry name" value="UBIQUITIN-ACTIVATING ENZYME E1"/>
    <property type="match status" value="1"/>
</dbReference>
<gene>
    <name evidence="3" type="primary">moeB</name>
</gene>
<geneLocation type="chloroplast" evidence="3"/>
<dbReference type="CDD" id="cd00757">
    <property type="entry name" value="ThiF_MoeB_HesA_family"/>
    <property type="match status" value="1"/>
</dbReference>
<sequence>MLSENEIQLYKKQINLAKIGIEGQIKIKKTKVLVVGAGGLGCPLLIYLVASGIGKIGILDDDTVQTSNLNRQILYRSNNVNTCKVIAARESLKNINKDCNISIHKYKLNIDNRIEIISYYDIILDATDNFTTRNIIDKTCYELNKIYIYGAVNDFDGQISIFNYQNGIRYTNIYSLSSENHDNVCNRIGIMGITTGYIGILQAVETLKIALGLDKKSQDYLHIHKIDNRFTKSKYIKLTRNIVRKIPKEKKTKNAYQQKESLVEKYSLTINIKNKEESTKKYRNKSINIPLFKLKLYKTIKLLEKYKRYYNFQLYCPNNSRNLLASKILEKNAIEHQII</sequence>
<dbReference type="GeneID" id="33358353"/>
<accession>A0A1Z1MGX2</accession>